<protein>
    <submittedName>
        <fullName evidence="2">Uncharacterized protein</fullName>
    </submittedName>
</protein>
<feature type="region of interest" description="Disordered" evidence="1">
    <location>
        <begin position="1"/>
        <end position="89"/>
    </location>
</feature>
<feature type="compositionally biased region" description="Polar residues" evidence="1">
    <location>
        <begin position="18"/>
        <end position="28"/>
    </location>
</feature>
<dbReference type="Proteomes" id="UP001221142">
    <property type="component" value="Unassembled WGS sequence"/>
</dbReference>
<feature type="compositionally biased region" description="Basic and acidic residues" evidence="1">
    <location>
        <begin position="56"/>
        <end position="82"/>
    </location>
</feature>
<keyword evidence="3" id="KW-1185">Reference proteome</keyword>
<comment type="caution">
    <text evidence="2">The sequence shown here is derived from an EMBL/GenBank/DDBJ whole genome shotgun (WGS) entry which is preliminary data.</text>
</comment>
<reference evidence="2" key="1">
    <citation type="submission" date="2023-03" db="EMBL/GenBank/DDBJ databases">
        <title>Massive genome expansion in bonnet fungi (Mycena s.s.) driven by repeated elements and novel gene families across ecological guilds.</title>
        <authorList>
            <consortium name="Lawrence Berkeley National Laboratory"/>
            <person name="Harder C.B."/>
            <person name="Miyauchi S."/>
            <person name="Viragh M."/>
            <person name="Kuo A."/>
            <person name="Thoen E."/>
            <person name="Andreopoulos B."/>
            <person name="Lu D."/>
            <person name="Skrede I."/>
            <person name="Drula E."/>
            <person name="Henrissat B."/>
            <person name="Morin E."/>
            <person name="Kohler A."/>
            <person name="Barry K."/>
            <person name="LaButti K."/>
            <person name="Morin E."/>
            <person name="Salamov A."/>
            <person name="Lipzen A."/>
            <person name="Mereny Z."/>
            <person name="Hegedus B."/>
            <person name="Baldrian P."/>
            <person name="Stursova M."/>
            <person name="Weitz H."/>
            <person name="Taylor A."/>
            <person name="Grigoriev I.V."/>
            <person name="Nagy L.G."/>
            <person name="Martin F."/>
            <person name="Kauserud H."/>
        </authorList>
    </citation>
    <scope>NUCLEOTIDE SEQUENCE</scope>
    <source>
        <strain evidence="2">9284</strain>
    </source>
</reference>
<evidence type="ECO:0000313" key="3">
    <source>
        <dbReference type="Proteomes" id="UP001221142"/>
    </source>
</evidence>
<evidence type="ECO:0000256" key="1">
    <source>
        <dbReference type="SAM" id="MobiDB-lite"/>
    </source>
</evidence>
<name>A0AAD7CAM0_9AGAR</name>
<sequence length="341" mass="39889">MDSQCPESENGVKPVTSIPDNLKTSGSPIANPYARLRRDRRDLELWSQPSPRKKPRLDSDAIPRGQSDRVDEPPKPVLHDSKVIPGPSPERIQRITSHIRQSLALKAEAIEKWENQWKINDNNQMVQSEQLCLEEEINRKKHELPAKPVERLRYLDSRLGVQEFHPEFASILPRPRSVPDSVVRSGDVSKKKELVSCLTWLLIIHLFTVQCGWNVQWRSQVRPRPSNSLTPFSGRRAIRGRIWLKMRRYRHLLRVSRLAQPQAARLPCSTTRKPKRLRDLRCDQSRLVDSELWTTPLWVIQDFFFPRKLRRVLIPPGRRILLHKTTIVLNRSKTQLLYFHL</sequence>
<dbReference type="AlphaFoldDB" id="A0AAD7CAM0"/>
<dbReference type="EMBL" id="JARKIF010000003">
    <property type="protein sequence ID" value="KAJ7643974.1"/>
    <property type="molecule type" value="Genomic_DNA"/>
</dbReference>
<organism evidence="2 3">
    <name type="scientific">Roridomyces roridus</name>
    <dbReference type="NCBI Taxonomy" id="1738132"/>
    <lineage>
        <taxon>Eukaryota</taxon>
        <taxon>Fungi</taxon>
        <taxon>Dikarya</taxon>
        <taxon>Basidiomycota</taxon>
        <taxon>Agaricomycotina</taxon>
        <taxon>Agaricomycetes</taxon>
        <taxon>Agaricomycetidae</taxon>
        <taxon>Agaricales</taxon>
        <taxon>Marasmiineae</taxon>
        <taxon>Mycenaceae</taxon>
        <taxon>Roridomyces</taxon>
    </lineage>
</organism>
<proteinExistence type="predicted"/>
<gene>
    <name evidence="2" type="ORF">FB45DRAFT_896561</name>
</gene>
<accession>A0AAD7CAM0</accession>
<evidence type="ECO:0000313" key="2">
    <source>
        <dbReference type="EMBL" id="KAJ7643974.1"/>
    </source>
</evidence>